<dbReference type="PANTHER" id="PTHR38926">
    <property type="entry name" value="F-BOX DOMAIN CONTAINING PROTEIN, EXPRESSED"/>
    <property type="match status" value="1"/>
</dbReference>
<dbReference type="InterPro" id="IPR036047">
    <property type="entry name" value="F-box-like_dom_sf"/>
</dbReference>
<evidence type="ECO:0000259" key="1">
    <source>
        <dbReference type="Pfam" id="PF12937"/>
    </source>
</evidence>
<dbReference type="Gene3D" id="3.80.10.10">
    <property type="entry name" value="Ribonuclease Inhibitor"/>
    <property type="match status" value="1"/>
</dbReference>
<sequence>MSSVERLPPEILADIFCCCPREHSTYDLSSTIWTVGRVCRTWREVSITTAEIWTEIYIKLDELAHREEAGCIDMLRAVLERTSGLPLHIHFIFPKYRLKDHYQKVVDVVRKESHRWISLKYDASSFMAYSTDSFSMNHPIPTIYPAQNFEPKSLPILREVEISTKFQSQTADYRLFRAIGGSPVLEKLILSNLDFSNIQEVMPAIPWGQLKYLGILAGDNPLPVPLAILTGILQRCSSLESLVVDQCPWETRPEESPGPPTLSTLRSLEIQRNPHWGNDLIRASIDLSHIAIVPALDHLGLSNFDLCQEIDPFIRAIEDSSSELRSVSLRDIALSDITVERFLRAVGSNLRILTLQGQVFDHLFDYIASDYQGTFLPKLEKLVVKLDGSTVISPPLDAVIKAVRARVSPPDGTCKLKAVEVDVYAEEAGIGLVEELEAINNHKLQIEVHRIEAPYHDGTEVNRIVRLGKFLNTTFFGQHWDLAGDLINLHENMPMLDTVFKILENCSSEVYEDRSNIHSLAKLRQVLEKFFKGKDAIPKNYDLAKRAERLLDDRFGWNPNGRKRHLV</sequence>
<dbReference type="Gene3D" id="1.20.1280.50">
    <property type="match status" value="1"/>
</dbReference>
<reference evidence="2" key="1">
    <citation type="journal article" date="2021" name="Genome Biol. Evol.">
        <title>The assembled and annotated genome of the fairy-ring fungus Marasmius oreades.</title>
        <authorList>
            <person name="Hiltunen M."/>
            <person name="Ament-Velasquez S.L."/>
            <person name="Johannesson H."/>
        </authorList>
    </citation>
    <scope>NUCLEOTIDE SEQUENCE</scope>
    <source>
        <strain evidence="2">03SP1</strain>
    </source>
</reference>
<accession>A0A9P7RL68</accession>
<evidence type="ECO:0000313" key="3">
    <source>
        <dbReference type="Proteomes" id="UP001049176"/>
    </source>
</evidence>
<comment type="caution">
    <text evidence="2">The sequence shown here is derived from an EMBL/GenBank/DDBJ whole genome shotgun (WGS) entry which is preliminary data.</text>
</comment>
<dbReference type="OrthoDB" id="3042574at2759"/>
<keyword evidence="3" id="KW-1185">Reference proteome</keyword>
<protein>
    <recommendedName>
        <fullName evidence="1">F-box domain-containing protein</fullName>
    </recommendedName>
</protein>
<dbReference type="RefSeq" id="XP_043002028.1">
    <property type="nucleotide sequence ID" value="XM_043160072.1"/>
</dbReference>
<name>A0A9P7RL68_9AGAR</name>
<evidence type="ECO:0000313" key="2">
    <source>
        <dbReference type="EMBL" id="KAG7085557.1"/>
    </source>
</evidence>
<dbReference type="EMBL" id="CM032191">
    <property type="protein sequence ID" value="KAG7085557.1"/>
    <property type="molecule type" value="Genomic_DNA"/>
</dbReference>
<dbReference type="SUPFAM" id="SSF81383">
    <property type="entry name" value="F-box domain"/>
    <property type="match status" value="1"/>
</dbReference>
<proteinExistence type="predicted"/>
<dbReference type="GeneID" id="66072190"/>
<gene>
    <name evidence="2" type="ORF">E1B28_003114</name>
</gene>
<dbReference type="InterPro" id="IPR032675">
    <property type="entry name" value="LRR_dom_sf"/>
</dbReference>
<dbReference type="Proteomes" id="UP001049176">
    <property type="component" value="Chromosome 11"/>
</dbReference>
<dbReference type="Pfam" id="PF12937">
    <property type="entry name" value="F-box-like"/>
    <property type="match status" value="1"/>
</dbReference>
<dbReference type="KEGG" id="more:E1B28_003114"/>
<dbReference type="InterPro" id="IPR001810">
    <property type="entry name" value="F-box_dom"/>
</dbReference>
<organism evidence="2 3">
    <name type="scientific">Marasmius oreades</name>
    <name type="common">fairy-ring Marasmius</name>
    <dbReference type="NCBI Taxonomy" id="181124"/>
    <lineage>
        <taxon>Eukaryota</taxon>
        <taxon>Fungi</taxon>
        <taxon>Dikarya</taxon>
        <taxon>Basidiomycota</taxon>
        <taxon>Agaricomycotina</taxon>
        <taxon>Agaricomycetes</taxon>
        <taxon>Agaricomycetidae</taxon>
        <taxon>Agaricales</taxon>
        <taxon>Marasmiineae</taxon>
        <taxon>Marasmiaceae</taxon>
        <taxon>Marasmius</taxon>
    </lineage>
</organism>
<dbReference type="AlphaFoldDB" id="A0A9P7RL68"/>
<dbReference type="PANTHER" id="PTHR38926:SF5">
    <property type="entry name" value="F-BOX AND LEUCINE-RICH REPEAT PROTEIN 6"/>
    <property type="match status" value="1"/>
</dbReference>
<dbReference type="SUPFAM" id="SSF52047">
    <property type="entry name" value="RNI-like"/>
    <property type="match status" value="1"/>
</dbReference>
<feature type="domain" description="F-box" evidence="1">
    <location>
        <begin position="5"/>
        <end position="58"/>
    </location>
</feature>